<proteinExistence type="predicted"/>
<dbReference type="AlphaFoldDB" id="A0A5C6B950"/>
<dbReference type="InterPro" id="IPR013325">
    <property type="entry name" value="RNA_pol_sigma_r2"/>
</dbReference>
<evidence type="ECO:0000259" key="5">
    <source>
        <dbReference type="Pfam" id="PF04542"/>
    </source>
</evidence>
<dbReference type="EMBL" id="SJPN01000001">
    <property type="protein sequence ID" value="TWU07839.1"/>
    <property type="molecule type" value="Genomic_DNA"/>
</dbReference>
<evidence type="ECO:0000256" key="1">
    <source>
        <dbReference type="ARBA" id="ARBA00023015"/>
    </source>
</evidence>
<feature type="domain" description="RNA polymerase sigma-70 region 2" evidence="5">
    <location>
        <begin position="43"/>
        <end position="110"/>
    </location>
</feature>
<evidence type="ECO:0000313" key="7">
    <source>
        <dbReference type="Proteomes" id="UP000320176"/>
    </source>
</evidence>
<dbReference type="GO" id="GO:0003677">
    <property type="term" value="F:DNA binding"/>
    <property type="evidence" value="ECO:0007669"/>
    <property type="project" value="UniProtKB-KW"/>
</dbReference>
<name>A0A5C6B950_9BACT</name>
<dbReference type="RefSeq" id="WP_231741627.1">
    <property type="nucleotide sequence ID" value="NZ_CP151726.1"/>
</dbReference>
<dbReference type="Pfam" id="PF04542">
    <property type="entry name" value="Sigma70_r2"/>
    <property type="match status" value="1"/>
</dbReference>
<evidence type="ECO:0000256" key="2">
    <source>
        <dbReference type="ARBA" id="ARBA00023082"/>
    </source>
</evidence>
<keyword evidence="2" id="KW-0731">Sigma factor</keyword>
<dbReference type="PANTHER" id="PTHR43133:SF8">
    <property type="entry name" value="RNA POLYMERASE SIGMA FACTOR HI_1459-RELATED"/>
    <property type="match status" value="1"/>
</dbReference>
<protein>
    <submittedName>
        <fullName evidence="6">ECF RNA polymerase sigma-E factor</fullName>
    </submittedName>
</protein>
<dbReference type="Gene3D" id="1.10.1740.10">
    <property type="match status" value="1"/>
</dbReference>
<evidence type="ECO:0000256" key="4">
    <source>
        <dbReference type="ARBA" id="ARBA00023163"/>
    </source>
</evidence>
<reference evidence="6 7" key="1">
    <citation type="submission" date="2019-02" db="EMBL/GenBank/DDBJ databases">
        <title>Deep-cultivation of Planctomycetes and their phenomic and genomic characterization uncovers novel biology.</title>
        <authorList>
            <person name="Wiegand S."/>
            <person name="Jogler M."/>
            <person name="Boedeker C."/>
            <person name="Pinto D."/>
            <person name="Vollmers J."/>
            <person name="Rivas-Marin E."/>
            <person name="Kohn T."/>
            <person name="Peeters S.H."/>
            <person name="Heuer A."/>
            <person name="Rast P."/>
            <person name="Oberbeckmann S."/>
            <person name="Bunk B."/>
            <person name="Jeske O."/>
            <person name="Meyerdierks A."/>
            <person name="Storesund J.E."/>
            <person name="Kallscheuer N."/>
            <person name="Luecker S."/>
            <person name="Lage O.M."/>
            <person name="Pohl T."/>
            <person name="Merkel B.J."/>
            <person name="Hornburger P."/>
            <person name="Mueller R.-W."/>
            <person name="Bruemmer F."/>
            <person name="Labrenz M."/>
            <person name="Spormann A.M."/>
            <person name="Op Den Camp H."/>
            <person name="Overmann J."/>
            <person name="Amann R."/>
            <person name="Jetten M.S.M."/>
            <person name="Mascher T."/>
            <person name="Medema M.H."/>
            <person name="Devos D.P."/>
            <person name="Kaster A.-K."/>
            <person name="Ovreas L."/>
            <person name="Rohde M."/>
            <person name="Galperin M.Y."/>
            <person name="Jogler C."/>
        </authorList>
    </citation>
    <scope>NUCLEOTIDE SEQUENCE [LARGE SCALE GENOMIC DNA]</scope>
    <source>
        <strain evidence="6 7">Pla52n</strain>
    </source>
</reference>
<gene>
    <name evidence="6" type="primary">rpoE_1</name>
    <name evidence="6" type="ORF">Pla52n_04140</name>
</gene>
<organism evidence="6 7">
    <name type="scientific">Stieleria varia</name>
    <dbReference type="NCBI Taxonomy" id="2528005"/>
    <lineage>
        <taxon>Bacteria</taxon>
        <taxon>Pseudomonadati</taxon>
        <taxon>Planctomycetota</taxon>
        <taxon>Planctomycetia</taxon>
        <taxon>Pirellulales</taxon>
        <taxon>Pirellulaceae</taxon>
        <taxon>Stieleria</taxon>
    </lineage>
</organism>
<accession>A0A5C6B950</accession>
<keyword evidence="1" id="KW-0805">Transcription regulation</keyword>
<keyword evidence="3" id="KW-0238">DNA-binding</keyword>
<dbReference type="GO" id="GO:0016987">
    <property type="term" value="F:sigma factor activity"/>
    <property type="evidence" value="ECO:0007669"/>
    <property type="project" value="UniProtKB-KW"/>
</dbReference>
<sequence>MLLTVDNAVRKVHFNMHETSLSLLERLRDSPQNEDWNWLAGLYTPLIHLWLRRYDVQDSDAHDLVQEVLLAVSKDLGTFEHHGQPGAFRGWLKAILINRLRKFWRARDRRPQASDDSAIEARLAQLDDPASELSRIWNREHDQYVLRQLLSLADPHFEPTTWLAFCRVALEGAKADDVAQEMGISRNAVIIAKCRVLNRLRQEAEGLIESSSGYFCQ</sequence>
<keyword evidence="7" id="KW-1185">Reference proteome</keyword>
<dbReference type="Proteomes" id="UP000320176">
    <property type="component" value="Unassembled WGS sequence"/>
</dbReference>
<dbReference type="InterPro" id="IPR007627">
    <property type="entry name" value="RNA_pol_sigma70_r2"/>
</dbReference>
<dbReference type="PANTHER" id="PTHR43133">
    <property type="entry name" value="RNA POLYMERASE ECF-TYPE SIGMA FACTO"/>
    <property type="match status" value="1"/>
</dbReference>
<evidence type="ECO:0000313" key="6">
    <source>
        <dbReference type="EMBL" id="TWU07839.1"/>
    </source>
</evidence>
<dbReference type="NCBIfam" id="TIGR02937">
    <property type="entry name" value="sigma70-ECF"/>
    <property type="match status" value="1"/>
</dbReference>
<dbReference type="SUPFAM" id="SSF88946">
    <property type="entry name" value="Sigma2 domain of RNA polymerase sigma factors"/>
    <property type="match status" value="1"/>
</dbReference>
<dbReference type="InterPro" id="IPR014284">
    <property type="entry name" value="RNA_pol_sigma-70_dom"/>
</dbReference>
<evidence type="ECO:0000256" key="3">
    <source>
        <dbReference type="ARBA" id="ARBA00023125"/>
    </source>
</evidence>
<dbReference type="InterPro" id="IPR039425">
    <property type="entry name" value="RNA_pol_sigma-70-like"/>
</dbReference>
<dbReference type="GO" id="GO:0006352">
    <property type="term" value="P:DNA-templated transcription initiation"/>
    <property type="evidence" value="ECO:0007669"/>
    <property type="project" value="InterPro"/>
</dbReference>
<keyword evidence="4" id="KW-0804">Transcription</keyword>
<comment type="caution">
    <text evidence="6">The sequence shown here is derived from an EMBL/GenBank/DDBJ whole genome shotgun (WGS) entry which is preliminary data.</text>
</comment>